<proteinExistence type="predicted"/>
<dbReference type="Gene3D" id="3.40.630.10">
    <property type="entry name" value="Zn peptidases"/>
    <property type="match status" value="1"/>
</dbReference>
<dbReference type="EMBL" id="CP007268">
    <property type="protein sequence ID" value="AHK79888.1"/>
    <property type="molecule type" value="Genomic_DNA"/>
</dbReference>
<comment type="cofactor">
    <cofactor evidence="1">
        <name>Zn(2+)</name>
        <dbReference type="ChEBI" id="CHEBI:29105"/>
    </cofactor>
</comment>
<dbReference type="RefSeq" id="WP_025282386.1">
    <property type="nucleotide sequence ID" value="NZ_CP007268.1"/>
</dbReference>
<reference evidence="7" key="2">
    <citation type="submission" date="2014-02" db="EMBL/GenBank/DDBJ databases">
        <title>Draft Genome Sequence of extremely halophilic bacteria Halorhodospira halochloris.</title>
        <authorList>
            <person name="Singh K.S."/>
        </authorList>
    </citation>
    <scope>NUCLEOTIDE SEQUENCE [LARGE SCALE GENOMIC DNA]</scope>
    <source>
        <strain evidence="7">A</strain>
    </source>
</reference>
<sequence>MLKYYDTLPEGFTQTPPGQIHELLPAPTLIHLQGRREPPLFISVLLHGNEPVGLQAVQALLQDLPASGLPRSLYLFVGNVQAAAKGVRRLPGQPDFNRVWPGTDHPECAETDLMRQVVDTVTRGPLFASVDVHNNTGLNPHYACVNRLDNRFLQLATLFGRTVVYFIRPRGVQSMALAAHCPAVTLECGKPEDAHGIEHARDYLHACLNLADIPDSPVAHHDLDLFHTVAQVKVPDSVKISFTPGEAELIFDPDLDHMNFRELPSGTVLARVNSSQPLHLLAHDEQGVDVTPRYFETIRDRLVLTRRVMPSMLTLDETIIRQDCLCYLMERMAPPASR</sequence>
<evidence type="ECO:0000256" key="4">
    <source>
        <dbReference type="ARBA" id="ARBA00022833"/>
    </source>
</evidence>
<keyword evidence="7" id="KW-1185">Reference proteome</keyword>
<gene>
    <name evidence="6" type="ORF">M911_12805</name>
</gene>
<dbReference type="HOGENOM" id="CLU_816212_0_0_6"/>
<evidence type="ECO:0000256" key="1">
    <source>
        <dbReference type="ARBA" id="ARBA00001947"/>
    </source>
</evidence>
<dbReference type="AlphaFoldDB" id="W8KL37"/>
<feature type="domain" description="Succinylglutamate desuccinylase/Aspartoacylase catalytic" evidence="5">
    <location>
        <begin position="40"/>
        <end position="192"/>
    </location>
</feature>
<accession>W8KL37</accession>
<protein>
    <submittedName>
        <fullName evidence="6">Peptidase M14</fullName>
    </submittedName>
</protein>
<evidence type="ECO:0000256" key="3">
    <source>
        <dbReference type="ARBA" id="ARBA00022801"/>
    </source>
</evidence>
<dbReference type="GO" id="GO:0046872">
    <property type="term" value="F:metal ion binding"/>
    <property type="evidence" value="ECO:0007669"/>
    <property type="project" value="UniProtKB-KW"/>
</dbReference>
<reference evidence="6 7" key="1">
    <citation type="journal article" date="2014" name="J Genomics">
        <title>Draft Genome Sequence of the Extremely Halophilic Phototrophic Purple Sulfur Bacterium Halorhodospira halochloris.</title>
        <authorList>
            <person name="Singh K.S."/>
            <person name="Kirksey J."/>
            <person name="Hoff W.D."/>
            <person name="Deole R."/>
        </authorList>
    </citation>
    <scope>NUCLEOTIDE SEQUENCE [LARGE SCALE GENOMIC DNA]</scope>
    <source>
        <strain evidence="6 7">A</strain>
    </source>
</reference>
<organism evidence="6 7">
    <name type="scientific">Ectothiorhodospira haloalkaliphila</name>
    <dbReference type="NCBI Taxonomy" id="421628"/>
    <lineage>
        <taxon>Bacteria</taxon>
        <taxon>Pseudomonadati</taxon>
        <taxon>Pseudomonadota</taxon>
        <taxon>Gammaproteobacteria</taxon>
        <taxon>Chromatiales</taxon>
        <taxon>Ectothiorhodospiraceae</taxon>
        <taxon>Ectothiorhodospira</taxon>
    </lineage>
</organism>
<keyword evidence="4" id="KW-0862">Zinc</keyword>
<dbReference type="GO" id="GO:0016788">
    <property type="term" value="F:hydrolase activity, acting on ester bonds"/>
    <property type="evidence" value="ECO:0007669"/>
    <property type="project" value="InterPro"/>
</dbReference>
<dbReference type="KEGG" id="hhc:M911_12805"/>
<evidence type="ECO:0000313" key="6">
    <source>
        <dbReference type="EMBL" id="AHK79888.1"/>
    </source>
</evidence>
<dbReference type="CDD" id="cd06256">
    <property type="entry name" value="M14_ASTE_ASPA-like"/>
    <property type="match status" value="1"/>
</dbReference>
<keyword evidence="2" id="KW-0479">Metal-binding</keyword>
<keyword evidence="3" id="KW-0378">Hydrolase</keyword>
<dbReference type="OrthoDB" id="9782876at2"/>
<dbReference type="SUPFAM" id="SSF53187">
    <property type="entry name" value="Zn-dependent exopeptidases"/>
    <property type="match status" value="1"/>
</dbReference>
<dbReference type="Proteomes" id="UP000019442">
    <property type="component" value="Chromosome"/>
</dbReference>
<dbReference type="PATRIC" id="fig|1354791.3.peg.3050"/>
<evidence type="ECO:0000259" key="5">
    <source>
        <dbReference type="Pfam" id="PF24827"/>
    </source>
</evidence>
<evidence type="ECO:0000256" key="2">
    <source>
        <dbReference type="ARBA" id="ARBA00022723"/>
    </source>
</evidence>
<evidence type="ECO:0000313" key="7">
    <source>
        <dbReference type="Proteomes" id="UP000019442"/>
    </source>
</evidence>
<dbReference type="InterPro" id="IPR055438">
    <property type="entry name" value="AstE_AspA_cat"/>
</dbReference>
<name>W8KL37_9GAMM</name>
<dbReference type="Pfam" id="PF24827">
    <property type="entry name" value="AstE_AspA_cat"/>
    <property type="match status" value="1"/>
</dbReference>